<feature type="transmembrane region" description="Helical" evidence="1">
    <location>
        <begin position="120"/>
        <end position="152"/>
    </location>
</feature>
<dbReference type="Proteomes" id="UP000248724">
    <property type="component" value="Unassembled WGS sequence"/>
</dbReference>
<gene>
    <name evidence="2" type="ORF">DLM65_00705</name>
</gene>
<evidence type="ECO:0000256" key="1">
    <source>
        <dbReference type="SAM" id="Phobius"/>
    </source>
</evidence>
<comment type="caution">
    <text evidence="2">The sequence shown here is derived from an EMBL/GenBank/DDBJ whole genome shotgun (WGS) entry which is preliminary data.</text>
</comment>
<keyword evidence="1" id="KW-1133">Transmembrane helix</keyword>
<feature type="transmembrane region" description="Helical" evidence="1">
    <location>
        <begin position="68"/>
        <end position="86"/>
    </location>
</feature>
<feature type="transmembrane region" description="Helical" evidence="1">
    <location>
        <begin position="158"/>
        <end position="180"/>
    </location>
</feature>
<keyword evidence="1" id="KW-0812">Transmembrane</keyword>
<feature type="transmembrane region" description="Helical" evidence="1">
    <location>
        <begin position="12"/>
        <end position="33"/>
    </location>
</feature>
<evidence type="ECO:0000313" key="3">
    <source>
        <dbReference type="Proteomes" id="UP000248724"/>
    </source>
</evidence>
<dbReference type="AlphaFoldDB" id="A0A2W5ZF78"/>
<evidence type="ECO:0000313" key="2">
    <source>
        <dbReference type="EMBL" id="PZR84013.1"/>
    </source>
</evidence>
<evidence type="ECO:0008006" key="4">
    <source>
        <dbReference type="Google" id="ProtNLM"/>
    </source>
</evidence>
<sequence length="190" mass="19961">MLDSAFTLYRRNVRLILSITAVVQLPLAVFSYITYQLTGITSATTRLQQLSAGGTITSEQLSNVTSTLFTLLAVVFGIALLQALVVQPIATAAMTRAVGDIYLDQPASLGSAYRAVGQRLGAVVGVSMLLFGFGILLFGVSFGLVAGAVYAFGSGGSALLILVLPAAVFAAILMYTRWLFAASIVMLERA</sequence>
<dbReference type="EMBL" id="QHBU01000014">
    <property type="protein sequence ID" value="PZR84013.1"/>
    <property type="molecule type" value="Genomic_DNA"/>
</dbReference>
<keyword evidence="1" id="KW-0472">Membrane</keyword>
<reference evidence="2 3" key="1">
    <citation type="journal article" date="2017" name="Nature">
        <title>Atmospheric trace gases support primary production in Antarctic desert surface soil.</title>
        <authorList>
            <person name="Ji M."/>
            <person name="Greening C."/>
            <person name="Vanwonterghem I."/>
            <person name="Carere C.R."/>
            <person name="Bay S.K."/>
            <person name="Steen J.A."/>
            <person name="Montgomery K."/>
            <person name="Lines T."/>
            <person name="Beardall J."/>
            <person name="van Dorst J."/>
            <person name="Snape I."/>
            <person name="Stott M.B."/>
            <person name="Hugenholtz P."/>
            <person name="Ferrari B.C."/>
        </authorList>
    </citation>
    <scope>NUCLEOTIDE SEQUENCE [LARGE SCALE GENOMIC DNA]</scope>
    <source>
        <strain evidence="2">RRmetagenome_bin12</strain>
    </source>
</reference>
<organism evidence="2 3">
    <name type="scientific">Candidatus Aeolococcus gillhamiae</name>
    <dbReference type="NCBI Taxonomy" id="3127015"/>
    <lineage>
        <taxon>Bacteria</taxon>
        <taxon>Bacillati</taxon>
        <taxon>Candidatus Dormiibacterota</taxon>
        <taxon>Candidatus Dormibacteria</taxon>
        <taxon>Candidatus Aeolococcales</taxon>
        <taxon>Candidatus Aeolococcaceae</taxon>
        <taxon>Candidatus Aeolococcus</taxon>
    </lineage>
</organism>
<feature type="non-terminal residue" evidence="2">
    <location>
        <position position="190"/>
    </location>
</feature>
<accession>A0A2W5ZF78</accession>
<proteinExistence type="predicted"/>
<name>A0A2W5ZF78_9BACT</name>
<protein>
    <recommendedName>
        <fullName evidence="4">Glycerophosphoryl diester phosphodiesterase membrane domain-containing protein</fullName>
    </recommendedName>
</protein>